<reference evidence="2 3" key="1">
    <citation type="submission" date="2010-08" db="EMBL/GenBank/DDBJ databases">
        <authorList>
            <consortium name="US DOE Joint Genome Institute (JGI-PGF)"/>
            <person name="Lucas S."/>
            <person name="Copeland A."/>
            <person name="Lapidus A."/>
            <person name="Cheng J.-F."/>
            <person name="Bruce D."/>
            <person name="Goodwin L."/>
            <person name="Pitluck S."/>
            <person name="Land M.L."/>
            <person name="Hauser L."/>
            <person name="Chang Y.-J."/>
            <person name="Anderson I.J."/>
            <person name="Johnson E."/>
            <person name="Mulhopadhyay B."/>
            <person name="Kyrpides N."/>
            <person name="Woyke T.J."/>
        </authorList>
    </citation>
    <scope>NUCLEOTIDE SEQUENCE [LARGE SCALE GENOMIC DNA]</scope>
    <source>
        <strain evidence="2 3">6</strain>
    </source>
</reference>
<evidence type="ECO:0000313" key="2">
    <source>
        <dbReference type="EMBL" id="EIM56875.1"/>
    </source>
</evidence>
<proteinExistence type="predicted"/>
<evidence type="ECO:0000313" key="3">
    <source>
        <dbReference type="Proteomes" id="UP000005753"/>
    </source>
</evidence>
<reference evidence="2 3" key="2">
    <citation type="submission" date="2012-02" db="EMBL/GenBank/DDBJ databases">
        <title>Improved High-Quality Draft sequence of Eubacterium cellulosolvens 6.</title>
        <authorList>
            <consortium name="US DOE Joint Genome Institute"/>
            <person name="Lucas S."/>
            <person name="Han J."/>
            <person name="Lapidus A."/>
            <person name="Cheng J.-F."/>
            <person name="Goodwin L."/>
            <person name="Pitluck S."/>
            <person name="Peters L."/>
            <person name="Mikhailova N."/>
            <person name="Gu W."/>
            <person name="Detter J.C."/>
            <person name="Han C."/>
            <person name="Tapia R."/>
            <person name="Land M."/>
            <person name="Hauser L."/>
            <person name="Kyrpides N."/>
            <person name="Ivanova N."/>
            <person name="Pagani I."/>
            <person name="Johnson E."/>
            <person name="Mukhopadhyay B."/>
            <person name="Anderson I."/>
            <person name="Woyke T."/>
        </authorList>
    </citation>
    <scope>NUCLEOTIDE SEQUENCE [LARGE SCALE GENOMIC DNA]</scope>
    <source>
        <strain evidence="2 3">6</strain>
    </source>
</reference>
<dbReference type="InterPro" id="IPR043770">
    <property type="entry name" value="DUF5716_C"/>
</dbReference>
<dbReference type="Proteomes" id="UP000005753">
    <property type="component" value="Chromosome"/>
</dbReference>
<evidence type="ECO:0000259" key="1">
    <source>
        <dbReference type="Pfam" id="PF18980"/>
    </source>
</evidence>
<dbReference type="eggNOG" id="ENOG502ZB38">
    <property type="taxonomic scope" value="Bacteria"/>
</dbReference>
<protein>
    <recommendedName>
        <fullName evidence="1">DUF5716 domain-containing protein</fullName>
    </recommendedName>
</protein>
<dbReference type="AlphaFoldDB" id="I5ASV2"/>
<keyword evidence="3" id="KW-1185">Reference proteome</keyword>
<dbReference type="OrthoDB" id="1918132at2"/>
<dbReference type="STRING" id="633697.EubceDRAFT1_1057"/>
<feature type="domain" description="DUF5716" evidence="1">
    <location>
        <begin position="98"/>
        <end position="391"/>
    </location>
</feature>
<name>I5ASV2_EUBC6</name>
<gene>
    <name evidence="2" type="ORF">EubceDRAFT1_1057</name>
</gene>
<dbReference type="HOGENOM" id="CLU_054008_0_0_9"/>
<accession>I5ASV2</accession>
<sequence length="392" mass="44819">MSARNLIVGVDFNRSQPQICYYEKEKENEVTAPMKVGNDQVSFEDIFDELDQLESSGSAELSEKPEIMKRLIENASETFRKSLATLGLDDPERQISGIVITVPKLRTQEVALIRGIYRTLGLDKVRAYLQDYKESFYYHTLYQDREIWNRNVGFYRFQGRTVTFGSLVINTLTRPVTFHFAEGMSMELSDKKDMWDGQFCEMIESTLNTGVYSGVIVTGDTYNRDWSKRSSVMLPRNGRKAFIQEGLFAKGACYTAREKAVEKRLGNYLYLGEDLVRTNIGMEMVVQGKATYYPLLSAGINWYEAQKNYECILVGEKPELKFLLSGIEDRQQKLTVMKLPGLDLKSRPAGTMKLGIRLSYRNAGCCVIEVEDLGFGELYPSTGRKWREELTC</sequence>
<dbReference type="EMBL" id="CM001487">
    <property type="protein sequence ID" value="EIM56875.1"/>
    <property type="molecule type" value="Genomic_DNA"/>
</dbReference>
<dbReference type="Pfam" id="PF18980">
    <property type="entry name" value="DUF5716_C"/>
    <property type="match status" value="1"/>
</dbReference>
<organism evidence="2 3">
    <name type="scientific">Eubacterium cellulosolvens (strain ATCC 43171 / JCM 9499 / 6)</name>
    <name type="common">Cillobacterium cellulosolvens</name>
    <dbReference type="NCBI Taxonomy" id="633697"/>
    <lineage>
        <taxon>Bacteria</taxon>
        <taxon>Bacillati</taxon>
        <taxon>Bacillota</taxon>
        <taxon>Clostridia</taxon>
        <taxon>Eubacteriales</taxon>
        <taxon>Eubacteriaceae</taxon>
        <taxon>Eubacterium</taxon>
    </lineage>
</organism>